<feature type="non-terminal residue" evidence="1">
    <location>
        <position position="1"/>
    </location>
</feature>
<accession>A0ACB8R0G1</accession>
<name>A0ACB8R0G1_9AGAM</name>
<keyword evidence="2" id="KW-1185">Reference proteome</keyword>
<reference evidence="1" key="2">
    <citation type="journal article" date="2022" name="New Phytol.">
        <title>Evolutionary transition to the ectomycorrhizal habit in the genomes of a hyperdiverse lineage of mushroom-forming fungi.</title>
        <authorList>
            <person name="Looney B."/>
            <person name="Miyauchi S."/>
            <person name="Morin E."/>
            <person name="Drula E."/>
            <person name="Courty P.E."/>
            <person name="Kohler A."/>
            <person name="Kuo A."/>
            <person name="LaButti K."/>
            <person name="Pangilinan J."/>
            <person name="Lipzen A."/>
            <person name="Riley R."/>
            <person name="Andreopoulos W."/>
            <person name="He G."/>
            <person name="Johnson J."/>
            <person name="Nolan M."/>
            <person name="Tritt A."/>
            <person name="Barry K.W."/>
            <person name="Grigoriev I.V."/>
            <person name="Nagy L.G."/>
            <person name="Hibbett D."/>
            <person name="Henrissat B."/>
            <person name="Matheny P.B."/>
            <person name="Labbe J."/>
            <person name="Martin F.M."/>
        </authorList>
    </citation>
    <scope>NUCLEOTIDE SEQUENCE</scope>
    <source>
        <strain evidence="1">FP105234-sp</strain>
    </source>
</reference>
<sequence>FLARSYTAKRVGCPCRLTVKTYPDTDTVRGMYCKDHSHATGSENVKFTHLSKATRDHIAEMLRMQIKPDQILHSLQGRDFTANSAIRDEFVTLADIRRIQKGIQAENIRLHPDDGMSARLWIERLRKRGIPVAWMLSSDGTEETVDYFIGLVKKRSPTVNPRIAMTDRDFAQINSIRRHYPEALILLCWWHVLHAWRQHFVVAHHERLWDRLQKWIRMVDEAEFEKCWREIQELAPPSVLEYLTTYWLPYREMWSAVFRKGRHIFQLSDTNMLVEA</sequence>
<reference evidence="1" key="1">
    <citation type="submission" date="2021-02" db="EMBL/GenBank/DDBJ databases">
        <authorList>
            <consortium name="DOE Joint Genome Institute"/>
            <person name="Ahrendt S."/>
            <person name="Looney B.P."/>
            <person name="Miyauchi S."/>
            <person name="Morin E."/>
            <person name="Drula E."/>
            <person name="Courty P.E."/>
            <person name="Chicoki N."/>
            <person name="Fauchery L."/>
            <person name="Kohler A."/>
            <person name="Kuo A."/>
            <person name="Labutti K."/>
            <person name="Pangilinan J."/>
            <person name="Lipzen A."/>
            <person name="Riley R."/>
            <person name="Andreopoulos W."/>
            <person name="He G."/>
            <person name="Johnson J."/>
            <person name="Barry K.W."/>
            <person name="Grigoriev I.V."/>
            <person name="Nagy L."/>
            <person name="Hibbett D."/>
            <person name="Henrissat B."/>
            <person name="Matheny P.B."/>
            <person name="Labbe J."/>
            <person name="Martin F."/>
        </authorList>
    </citation>
    <scope>NUCLEOTIDE SEQUENCE</scope>
    <source>
        <strain evidence="1">FP105234-sp</strain>
    </source>
</reference>
<dbReference type="EMBL" id="MU277054">
    <property type="protein sequence ID" value="KAI0037342.1"/>
    <property type="molecule type" value="Genomic_DNA"/>
</dbReference>
<organism evidence="1 2">
    <name type="scientific">Auriscalpium vulgare</name>
    <dbReference type="NCBI Taxonomy" id="40419"/>
    <lineage>
        <taxon>Eukaryota</taxon>
        <taxon>Fungi</taxon>
        <taxon>Dikarya</taxon>
        <taxon>Basidiomycota</taxon>
        <taxon>Agaricomycotina</taxon>
        <taxon>Agaricomycetes</taxon>
        <taxon>Russulales</taxon>
        <taxon>Auriscalpiaceae</taxon>
        <taxon>Auriscalpium</taxon>
    </lineage>
</organism>
<evidence type="ECO:0000313" key="1">
    <source>
        <dbReference type="EMBL" id="KAI0037342.1"/>
    </source>
</evidence>
<comment type="caution">
    <text evidence="1">The sequence shown here is derived from an EMBL/GenBank/DDBJ whole genome shotgun (WGS) entry which is preliminary data.</text>
</comment>
<protein>
    <submittedName>
        <fullName evidence="1">Uncharacterized protein</fullName>
    </submittedName>
</protein>
<gene>
    <name evidence="1" type="ORF">FA95DRAFT_1507072</name>
</gene>
<dbReference type="Proteomes" id="UP000814033">
    <property type="component" value="Unassembled WGS sequence"/>
</dbReference>
<evidence type="ECO:0000313" key="2">
    <source>
        <dbReference type="Proteomes" id="UP000814033"/>
    </source>
</evidence>
<proteinExistence type="predicted"/>